<dbReference type="RefSeq" id="XP_004357610.1">
    <property type="nucleotide sequence ID" value="XM_004357553.1"/>
</dbReference>
<feature type="region of interest" description="Disordered" evidence="1">
    <location>
        <begin position="1"/>
        <end position="53"/>
    </location>
</feature>
<dbReference type="GeneID" id="14871387"/>
<evidence type="ECO:0000313" key="2">
    <source>
        <dbReference type="EMBL" id="EGG19339.1"/>
    </source>
</evidence>
<dbReference type="EMBL" id="GL883015">
    <property type="protein sequence ID" value="EGG19339.1"/>
    <property type="molecule type" value="Genomic_DNA"/>
</dbReference>
<dbReference type="AlphaFoldDB" id="F4PYS3"/>
<evidence type="ECO:0000313" key="3">
    <source>
        <dbReference type="Proteomes" id="UP000007797"/>
    </source>
</evidence>
<gene>
    <name evidence="2" type="ORF">DFA_02126</name>
</gene>
<protein>
    <submittedName>
        <fullName evidence="2">Uncharacterized protein</fullName>
    </submittedName>
</protein>
<keyword evidence="3" id="KW-1185">Reference proteome</keyword>
<dbReference type="KEGG" id="dfa:DFA_02126"/>
<feature type="compositionally biased region" description="Basic and acidic residues" evidence="1">
    <location>
        <begin position="1"/>
        <end position="30"/>
    </location>
</feature>
<accession>F4PYS3</accession>
<dbReference type="Proteomes" id="UP000007797">
    <property type="component" value="Unassembled WGS sequence"/>
</dbReference>
<evidence type="ECO:0000256" key="1">
    <source>
        <dbReference type="SAM" id="MobiDB-lite"/>
    </source>
</evidence>
<sequence length="74" mass="9267">MEFERMNKMEKQKEEQKIDQHVDDKKKEEPKLEEEVEKSPAATTNEKHYKEAEEDEYSDLYYLYLYITYVFWYN</sequence>
<name>F4PYS3_CACFS</name>
<proteinExistence type="predicted"/>
<organism evidence="2 3">
    <name type="scientific">Cavenderia fasciculata</name>
    <name type="common">Slime mold</name>
    <name type="synonym">Dictyostelium fasciculatum</name>
    <dbReference type="NCBI Taxonomy" id="261658"/>
    <lineage>
        <taxon>Eukaryota</taxon>
        <taxon>Amoebozoa</taxon>
        <taxon>Evosea</taxon>
        <taxon>Eumycetozoa</taxon>
        <taxon>Dictyostelia</taxon>
        <taxon>Acytosteliales</taxon>
        <taxon>Cavenderiaceae</taxon>
        <taxon>Cavenderia</taxon>
    </lineage>
</organism>
<reference evidence="3" key="1">
    <citation type="journal article" date="2011" name="Genome Res.">
        <title>Phylogeny-wide analysis of social amoeba genomes highlights ancient origins for complex intercellular communication.</title>
        <authorList>
            <person name="Heidel A.J."/>
            <person name="Lawal H.M."/>
            <person name="Felder M."/>
            <person name="Schilde C."/>
            <person name="Helps N.R."/>
            <person name="Tunggal B."/>
            <person name="Rivero F."/>
            <person name="John U."/>
            <person name="Schleicher M."/>
            <person name="Eichinger L."/>
            <person name="Platzer M."/>
            <person name="Noegel A.A."/>
            <person name="Schaap P."/>
            <person name="Gloeckner G."/>
        </authorList>
    </citation>
    <scope>NUCLEOTIDE SEQUENCE [LARGE SCALE GENOMIC DNA]</scope>
    <source>
        <strain evidence="3">SH3</strain>
    </source>
</reference>